<accession>A0A9N9ESI3</accession>
<gene>
    <name evidence="1" type="ORF">FMOSSE_LOCUS13388</name>
</gene>
<proteinExistence type="predicted"/>
<dbReference type="EMBL" id="CAJVPP010007833">
    <property type="protein sequence ID" value="CAG8691970.1"/>
    <property type="molecule type" value="Genomic_DNA"/>
</dbReference>
<feature type="non-terminal residue" evidence="1">
    <location>
        <position position="112"/>
    </location>
</feature>
<keyword evidence="2" id="KW-1185">Reference proteome</keyword>
<sequence>LMILQDMVNMTNTVDATDAVDITDIVDVTNAVDMIDALELFVSKTFQNWDYVAKFMKKYATSKGYRVRIGSGSKDAHRKSTFSKFYHKSTSSEEDIGLLLRRLHDKKIKDLQ</sequence>
<dbReference type="Proteomes" id="UP000789375">
    <property type="component" value="Unassembled WGS sequence"/>
</dbReference>
<reference evidence="1" key="1">
    <citation type="submission" date="2021-06" db="EMBL/GenBank/DDBJ databases">
        <authorList>
            <person name="Kallberg Y."/>
            <person name="Tangrot J."/>
            <person name="Rosling A."/>
        </authorList>
    </citation>
    <scope>NUCLEOTIDE SEQUENCE</scope>
    <source>
        <strain evidence="1">87-6 pot B 2015</strain>
    </source>
</reference>
<comment type="caution">
    <text evidence="1">The sequence shown here is derived from an EMBL/GenBank/DDBJ whole genome shotgun (WGS) entry which is preliminary data.</text>
</comment>
<evidence type="ECO:0000313" key="2">
    <source>
        <dbReference type="Proteomes" id="UP000789375"/>
    </source>
</evidence>
<evidence type="ECO:0000313" key="1">
    <source>
        <dbReference type="EMBL" id="CAG8691970.1"/>
    </source>
</evidence>
<organism evidence="1 2">
    <name type="scientific">Funneliformis mosseae</name>
    <name type="common">Endomycorrhizal fungus</name>
    <name type="synonym">Glomus mosseae</name>
    <dbReference type="NCBI Taxonomy" id="27381"/>
    <lineage>
        <taxon>Eukaryota</taxon>
        <taxon>Fungi</taxon>
        <taxon>Fungi incertae sedis</taxon>
        <taxon>Mucoromycota</taxon>
        <taxon>Glomeromycotina</taxon>
        <taxon>Glomeromycetes</taxon>
        <taxon>Glomerales</taxon>
        <taxon>Glomeraceae</taxon>
        <taxon>Funneliformis</taxon>
    </lineage>
</organism>
<protein>
    <submittedName>
        <fullName evidence="1">13662_t:CDS:1</fullName>
    </submittedName>
</protein>
<dbReference type="AlphaFoldDB" id="A0A9N9ESI3"/>
<name>A0A9N9ESI3_FUNMO</name>